<organism evidence="2 3">
    <name type="scientific">Fusarium heterosporum</name>
    <dbReference type="NCBI Taxonomy" id="42747"/>
    <lineage>
        <taxon>Eukaryota</taxon>
        <taxon>Fungi</taxon>
        <taxon>Dikarya</taxon>
        <taxon>Ascomycota</taxon>
        <taxon>Pezizomycotina</taxon>
        <taxon>Sordariomycetes</taxon>
        <taxon>Hypocreomycetidae</taxon>
        <taxon>Hypocreales</taxon>
        <taxon>Nectriaceae</taxon>
        <taxon>Fusarium</taxon>
        <taxon>Fusarium heterosporum species complex</taxon>
    </lineage>
</organism>
<dbReference type="Pfam" id="PF26639">
    <property type="entry name" value="Het-6_barrel"/>
    <property type="match status" value="1"/>
</dbReference>
<dbReference type="PANTHER" id="PTHR24148:SF82">
    <property type="entry name" value="HETEROKARYON INCOMPATIBILITY DOMAIN-CONTAINING PROTEIN"/>
    <property type="match status" value="1"/>
</dbReference>
<sequence length="648" mass="73259">MKASVPRPWSVEETERGNLILFNVATGETHPIEVPADNSTSENPQDFQPRYEALSYVWGAAQISEYAEVEAEGFQTPTKLGIRPNLASALRHLRYPSDTRVLWIDAICINQDDILERNEQVKRMTNIYTFAHQVVAWLGEESNDSKHALATLQHVSLQLEATKAGRVIAAPGASEPRLWRNDHAAQFDERTWQSLMNFVQREWFYRLWIWQEINLAGKGHMQCGSDKIQWSDFWLAILCLNNKNTSLQIRFREQCRHIVFLKYGTGGHSMANILDISRSKGCVNPSDKIYGLLGITATYFSSRITVDYLRPVEDVYKEAFLVHANVTQRLELLKHCNLADRQVGGPSWVPDWSKTELAAPLLSEQLSSGMSRAWFTHRENGMLEVHGIQHTTVKSVSCVASKVEADTLLAVKDWFKDLPVGDYCTGESMETALALTLCMERTGERNPYNHNKSTAEWVQTLHKMLSLNTDSRDDPFYLERETANTIQKVRGRRLFVTENGLIGTAPACTQIGDSISLLLGTYAPVVLRPTTAGTFQVVGECYVYGLSDGVCFLGPLPKNWKVIIRGDALGRPFQLFTNIVTGQETMEDPRMSLPPNWEPALYERLPDDPALFHKFRNIETGEVINHDPRLMPETLKARGVSLQVFTLT</sequence>
<dbReference type="InterPro" id="IPR052895">
    <property type="entry name" value="HetReg/Transcr_Mod"/>
</dbReference>
<dbReference type="InterPro" id="IPR010730">
    <property type="entry name" value="HET"/>
</dbReference>
<proteinExistence type="predicted"/>
<name>A0A8H5T148_FUSHE</name>
<dbReference type="AlphaFoldDB" id="A0A8H5T148"/>
<protein>
    <submittedName>
        <fullName evidence="2">Heterokaryon incompatibility protein</fullName>
    </submittedName>
</protein>
<keyword evidence="3" id="KW-1185">Reference proteome</keyword>
<feature type="domain" description="Heterokaryon incompatibility" evidence="1">
    <location>
        <begin position="51"/>
        <end position="212"/>
    </location>
</feature>
<dbReference type="Pfam" id="PF06985">
    <property type="entry name" value="HET"/>
    <property type="match status" value="1"/>
</dbReference>
<evidence type="ECO:0000313" key="3">
    <source>
        <dbReference type="Proteomes" id="UP000567885"/>
    </source>
</evidence>
<reference evidence="2 3" key="1">
    <citation type="submission" date="2020-05" db="EMBL/GenBank/DDBJ databases">
        <title>Identification and distribution of gene clusters putatively required for synthesis of sphingolipid metabolism inhibitors in phylogenetically diverse species of the filamentous fungus Fusarium.</title>
        <authorList>
            <person name="Kim H.-S."/>
            <person name="Busman M."/>
            <person name="Brown D.W."/>
            <person name="Divon H."/>
            <person name="Uhlig S."/>
            <person name="Proctor R.H."/>
        </authorList>
    </citation>
    <scope>NUCLEOTIDE SEQUENCE [LARGE SCALE GENOMIC DNA]</scope>
    <source>
        <strain evidence="2 3">NRRL 20693</strain>
    </source>
</reference>
<accession>A0A8H5T148</accession>
<dbReference type="PANTHER" id="PTHR24148">
    <property type="entry name" value="ANKYRIN REPEAT DOMAIN-CONTAINING PROTEIN 39 HOMOLOG-RELATED"/>
    <property type="match status" value="1"/>
</dbReference>
<evidence type="ECO:0000313" key="2">
    <source>
        <dbReference type="EMBL" id="KAF5660675.1"/>
    </source>
</evidence>
<dbReference type="OrthoDB" id="4850726at2759"/>
<comment type="caution">
    <text evidence="2">The sequence shown here is derived from an EMBL/GenBank/DDBJ whole genome shotgun (WGS) entry which is preliminary data.</text>
</comment>
<evidence type="ECO:0000259" key="1">
    <source>
        <dbReference type="Pfam" id="PF06985"/>
    </source>
</evidence>
<gene>
    <name evidence="2" type="ORF">FHETE_8838</name>
</gene>
<dbReference type="EMBL" id="JAAGWQ010000192">
    <property type="protein sequence ID" value="KAF5660675.1"/>
    <property type="molecule type" value="Genomic_DNA"/>
</dbReference>
<dbReference type="Proteomes" id="UP000567885">
    <property type="component" value="Unassembled WGS sequence"/>
</dbReference>